<name>G5H9J1_9BACT</name>
<protein>
    <submittedName>
        <fullName evidence="1">Uncharacterized protein</fullName>
    </submittedName>
</protein>
<comment type="caution">
    <text evidence="1">The sequence shown here is derived from an EMBL/GenBank/DDBJ whole genome shotgun (WGS) entry which is preliminary data.</text>
</comment>
<feature type="non-terminal residue" evidence="1">
    <location>
        <position position="21"/>
    </location>
</feature>
<evidence type="ECO:0000313" key="1">
    <source>
        <dbReference type="EMBL" id="EHB92228.1"/>
    </source>
</evidence>
<proteinExistence type="predicted"/>
<sequence length="21" mass="2552">MRRPVSTIIPVKRYDVYLDET</sequence>
<accession>G5H9J1</accession>
<keyword evidence="2" id="KW-1185">Reference proteome</keyword>
<dbReference type="HOGENOM" id="CLU_221349_0_0_10"/>
<reference evidence="1 2" key="1">
    <citation type="submission" date="2011-08" db="EMBL/GenBank/DDBJ databases">
        <title>The Genome Sequence of Alistipes indistinctus YIT 12060.</title>
        <authorList>
            <consortium name="The Broad Institute Genome Sequencing Platform"/>
            <person name="Earl A."/>
            <person name="Ward D."/>
            <person name="Feldgarden M."/>
            <person name="Gevers D."/>
            <person name="Morotomi M."/>
            <person name="Young S.K."/>
            <person name="Zeng Q."/>
            <person name="Gargeya S."/>
            <person name="Fitzgerald M."/>
            <person name="Haas B."/>
            <person name="Abouelleil A."/>
            <person name="Alvarado L."/>
            <person name="Arachchi H.M."/>
            <person name="Berlin A."/>
            <person name="Brown A."/>
            <person name="Chapman S.B."/>
            <person name="Chen Z."/>
            <person name="Dunbar C."/>
            <person name="Freedman E."/>
            <person name="Gearin G."/>
            <person name="Gellesch M."/>
            <person name="Goldberg J."/>
            <person name="Griggs A."/>
            <person name="Gujja S."/>
            <person name="Heiman D."/>
            <person name="Howarth C."/>
            <person name="Larson L."/>
            <person name="Lui A."/>
            <person name="MacDonald P.J.P."/>
            <person name="Montmayeur A."/>
            <person name="Murphy C."/>
            <person name="Neiman D."/>
            <person name="Pearson M."/>
            <person name="Priest M."/>
            <person name="Roberts A."/>
            <person name="Saif S."/>
            <person name="Shea T."/>
            <person name="Shenoy N."/>
            <person name="Sisk P."/>
            <person name="Stolte C."/>
            <person name="Sykes S."/>
            <person name="Wortman J."/>
            <person name="Nusbaum C."/>
            <person name="Birren B."/>
        </authorList>
    </citation>
    <scope>NUCLEOTIDE SEQUENCE [LARGE SCALE GENOMIC DNA]</scope>
    <source>
        <strain evidence="1 2">YIT 12060</strain>
    </source>
</reference>
<organism evidence="1 2">
    <name type="scientific">Alistipes indistinctus YIT 12060</name>
    <dbReference type="NCBI Taxonomy" id="742725"/>
    <lineage>
        <taxon>Bacteria</taxon>
        <taxon>Pseudomonadati</taxon>
        <taxon>Bacteroidota</taxon>
        <taxon>Bacteroidia</taxon>
        <taxon>Bacteroidales</taxon>
        <taxon>Rikenellaceae</taxon>
        <taxon>Alistipes</taxon>
    </lineage>
</organism>
<evidence type="ECO:0000313" key="2">
    <source>
        <dbReference type="Proteomes" id="UP000006008"/>
    </source>
</evidence>
<gene>
    <name evidence="1" type="ORF">HMPREF9450_02277</name>
</gene>
<dbReference type="EMBL" id="ADLD01000013">
    <property type="protein sequence ID" value="EHB92228.1"/>
    <property type="molecule type" value="Genomic_DNA"/>
</dbReference>
<dbReference type="Proteomes" id="UP000006008">
    <property type="component" value="Unassembled WGS sequence"/>
</dbReference>
<dbReference type="AlphaFoldDB" id="G5H9J1"/>